<feature type="compositionally biased region" description="Polar residues" evidence="1">
    <location>
        <begin position="163"/>
        <end position="178"/>
    </location>
</feature>
<dbReference type="EMBL" id="JANBOH010000744">
    <property type="protein sequence ID" value="KAJ1641680.1"/>
    <property type="molecule type" value="Genomic_DNA"/>
</dbReference>
<evidence type="ECO:0000313" key="3">
    <source>
        <dbReference type="Proteomes" id="UP001145021"/>
    </source>
</evidence>
<comment type="caution">
    <text evidence="2">The sequence shown here is derived from an EMBL/GenBank/DDBJ whole genome shotgun (WGS) entry which is preliminary data.</text>
</comment>
<evidence type="ECO:0000256" key="1">
    <source>
        <dbReference type="SAM" id="MobiDB-lite"/>
    </source>
</evidence>
<evidence type="ECO:0000313" key="2">
    <source>
        <dbReference type="EMBL" id="KAJ1641680.1"/>
    </source>
</evidence>
<name>A0A9W8CG40_9FUNG</name>
<reference evidence="2" key="1">
    <citation type="submission" date="2022-07" db="EMBL/GenBank/DDBJ databases">
        <title>Phylogenomic reconstructions and comparative analyses of Kickxellomycotina fungi.</title>
        <authorList>
            <person name="Reynolds N.K."/>
            <person name="Stajich J.E."/>
            <person name="Barry K."/>
            <person name="Grigoriev I.V."/>
            <person name="Crous P."/>
            <person name="Smith M.E."/>
        </authorList>
    </citation>
    <scope>NUCLEOTIDE SEQUENCE</scope>
    <source>
        <strain evidence="2">NBRC 105413</strain>
    </source>
</reference>
<proteinExistence type="predicted"/>
<dbReference type="Proteomes" id="UP001145021">
    <property type="component" value="Unassembled WGS sequence"/>
</dbReference>
<accession>A0A9W8CG40</accession>
<feature type="region of interest" description="Disordered" evidence="1">
    <location>
        <begin position="163"/>
        <end position="187"/>
    </location>
</feature>
<sequence>MFSSKAKRAAKKVAKVANKIKQKVNNFANSCELAVERAFFKDRCTLTEQYMQSNATSVAFTLDYMDTLDLEDYFFLNLRPSHELPAAEVNNFDMLRYGIVEECYISEINSYFDAHYAETKIPEHTNAQDAQDAHNSHNAQVAMVCAAQSESLELADSGYNSDQGLAKSTSSGTSSEPTFTGEYGLKEPQGQDPKSLWLIGLCTDFLPVLQCLDAHIAESKTADGIAHANDIMHIISDT</sequence>
<dbReference type="AlphaFoldDB" id="A0A9W8CG40"/>
<keyword evidence="3" id="KW-1185">Reference proteome</keyword>
<protein>
    <submittedName>
        <fullName evidence="2">Uncharacterized protein</fullName>
    </submittedName>
</protein>
<feature type="non-terminal residue" evidence="2">
    <location>
        <position position="238"/>
    </location>
</feature>
<organism evidence="2 3">
    <name type="scientific">Coemansia asiatica</name>
    <dbReference type="NCBI Taxonomy" id="1052880"/>
    <lineage>
        <taxon>Eukaryota</taxon>
        <taxon>Fungi</taxon>
        <taxon>Fungi incertae sedis</taxon>
        <taxon>Zoopagomycota</taxon>
        <taxon>Kickxellomycotina</taxon>
        <taxon>Kickxellomycetes</taxon>
        <taxon>Kickxellales</taxon>
        <taxon>Kickxellaceae</taxon>
        <taxon>Coemansia</taxon>
    </lineage>
</organism>
<gene>
    <name evidence="2" type="ORF">LPJ64_006377</name>
</gene>